<evidence type="ECO:0000256" key="1">
    <source>
        <dbReference type="ARBA" id="ARBA00012796"/>
    </source>
</evidence>
<dbReference type="InterPro" id="IPR029063">
    <property type="entry name" value="SAM-dependent_MTases_sf"/>
</dbReference>
<proteinExistence type="predicted"/>
<dbReference type="AlphaFoldDB" id="A0A8J6EDD1"/>
<name>A0A8J6EDD1_ELECQ</name>
<dbReference type="OrthoDB" id="5585464at2759"/>
<organism evidence="9 10">
    <name type="scientific">Eleutherodactylus coqui</name>
    <name type="common">Puerto Rican coqui</name>
    <dbReference type="NCBI Taxonomy" id="57060"/>
    <lineage>
        <taxon>Eukaryota</taxon>
        <taxon>Metazoa</taxon>
        <taxon>Chordata</taxon>
        <taxon>Craniata</taxon>
        <taxon>Vertebrata</taxon>
        <taxon>Euteleostomi</taxon>
        <taxon>Amphibia</taxon>
        <taxon>Batrachia</taxon>
        <taxon>Anura</taxon>
        <taxon>Neobatrachia</taxon>
        <taxon>Hyloidea</taxon>
        <taxon>Eleutherodactylidae</taxon>
        <taxon>Eleutherodactylinae</taxon>
        <taxon>Eleutherodactylus</taxon>
        <taxon>Eleutherodactylus</taxon>
    </lineage>
</organism>
<keyword evidence="2" id="KW-0489">Methyltransferase</keyword>
<dbReference type="GO" id="GO:0031515">
    <property type="term" value="C:tRNA (m1A) methyltransferase complex"/>
    <property type="evidence" value="ECO:0007669"/>
    <property type="project" value="InterPro"/>
</dbReference>
<feature type="region of interest" description="Disordered" evidence="7">
    <location>
        <begin position="173"/>
        <end position="206"/>
    </location>
</feature>
<dbReference type="GO" id="GO:0160107">
    <property type="term" value="F:tRNA (adenine(58)-N1)-methyltransferase activity"/>
    <property type="evidence" value="ECO:0007669"/>
    <property type="project" value="UniProtKB-EC"/>
</dbReference>
<evidence type="ECO:0000256" key="2">
    <source>
        <dbReference type="ARBA" id="ARBA00022603"/>
    </source>
</evidence>
<comment type="catalytic activity">
    <reaction evidence="6">
        <text>an adenosine in mRNA + S-adenosyl-L-methionine = an N(1)-methyladenosine in mRNA + S-adenosyl-L-homocysteine + H(+)</text>
        <dbReference type="Rhea" id="RHEA:55392"/>
        <dbReference type="Rhea" id="RHEA-COMP:12414"/>
        <dbReference type="Rhea" id="RHEA-COMP:12415"/>
        <dbReference type="ChEBI" id="CHEBI:15378"/>
        <dbReference type="ChEBI" id="CHEBI:57856"/>
        <dbReference type="ChEBI" id="CHEBI:59789"/>
        <dbReference type="ChEBI" id="CHEBI:74411"/>
        <dbReference type="ChEBI" id="CHEBI:74491"/>
    </reaction>
</comment>
<evidence type="ECO:0000256" key="6">
    <source>
        <dbReference type="ARBA" id="ARBA00048481"/>
    </source>
</evidence>
<evidence type="ECO:0000313" key="9">
    <source>
        <dbReference type="EMBL" id="KAG9467048.1"/>
    </source>
</evidence>
<comment type="caution">
    <text evidence="9">The sequence shown here is derived from an EMBL/GenBank/DDBJ whole genome shotgun (WGS) entry which is preliminary data.</text>
</comment>
<dbReference type="EC" id="2.1.1.220" evidence="1"/>
<evidence type="ECO:0000256" key="7">
    <source>
        <dbReference type="SAM" id="MobiDB-lite"/>
    </source>
</evidence>
<dbReference type="Proteomes" id="UP000770717">
    <property type="component" value="Unassembled WGS sequence"/>
</dbReference>
<dbReference type="Gene3D" id="3.40.50.150">
    <property type="entry name" value="Vaccinia Virus protein VP39"/>
    <property type="match status" value="1"/>
</dbReference>
<keyword evidence="3" id="KW-0808">Transferase</keyword>
<accession>A0A8J6EDD1</accession>
<keyword evidence="4" id="KW-0949">S-adenosyl-L-methionine</keyword>
<dbReference type="EMBL" id="WNTK01001655">
    <property type="protein sequence ID" value="KAG9467048.1"/>
    <property type="molecule type" value="Genomic_DNA"/>
</dbReference>
<dbReference type="InterPro" id="IPR014816">
    <property type="entry name" value="tRNA_MeTrfase_Gcd14"/>
</dbReference>
<dbReference type="InterPro" id="IPR049470">
    <property type="entry name" value="TRM61_C"/>
</dbReference>
<dbReference type="PANTHER" id="PTHR12133">
    <property type="entry name" value="TRNA (ADENINE(58)-N(1))-METHYLTRANSFERASE"/>
    <property type="match status" value="1"/>
</dbReference>
<feature type="compositionally biased region" description="Acidic residues" evidence="7">
    <location>
        <begin position="187"/>
        <end position="200"/>
    </location>
</feature>
<feature type="domain" description="tRNA (adenine(58)-N(1))-methyltransferase catalytic subunit TRM61 C-terminal" evidence="8">
    <location>
        <begin position="3"/>
        <end position="228"/>
    </location>
</feature>
<gene>
    <name evidence="9" type="ORF">GDO78_015720</name>
</gene>
<dbReference type="PANTHER" id="PTHR12133:SF1">
    <property type="entry name" value="TRNA (ADENINE(58)-N(1))-METHYLTRANSFERASE, MITOCHONDRIAL"/>
    <property type="match status" value="1"/>
</dbReference>
<dbReference type="CDD" id="cd02440">
    <property type="entry name" value="AdoMet_MTases"/>
    <property type="match status" value="1"/>
</dbReference>
<sequence>MLLMMDVNPGDVILEAGSGSGALSLFLSRAVGPEGCIHSVEVRSDHHYASRKNFLTWKSAWEFGSGRRWPDNVNFIKKDVLDAMSDLKAVAFDAVALDMLNPQVVLPGIVRNLKQGAVCAVYVVNITQVIDLLEGIRSCQLPLICEKVMEVSVTNWLVAPLLRKDGRISKRVTPQCNLTAEGQTQDQSDDDDGQTEEDDSVIGSRPFGQLPYIARPLPWQVGHTAFLVQLRKCKATAEATERGAPR</sequence>
<dbReference type="GO" id="GO:0005739">
    <property type="term" value="C:mitochondrion"/>
    <property type="evidence" value="ECO:0007669"/>
    <property type="project" value="TreeGrafter"/>
</dbReference>
<dbReference type="SUPFAM" id="SSF53335">
    <property type="entry name" value="S-adenosyl-L-methionine-dependent methyltransferases"/>
    <property type="match status" value="1"/>
</dbReference>
<keyword evidence="10" id="KW-1185">Reference proteome</keyword>
<reference evidence="9" key="1">
    <citation type="thesis" date="2020" institute="ProQuest LLC" country="789 East Eisenhower Parkway, Ann Arbor, MI, USA">
        <title>Comparative Genomics and Chromosome Evolution.</title>
        <authorList>
            <person name="Mudd A.B."/>
        </authorList>
    </citation>
    <scope>NUCLEOTIDE SEQUENCE</scope>
    <source>
        <strain evidence="9">HN-11 Male</strain>
        <tissue evidence="9">Kidney and liver</tissue>
    </source>
</reference>
<dbReference type="FunFam" id="3.40.50.150:FF:000181">
    <property type="entry name" value="tRNA (Adenine(58)-N(1))-methyltransferase, mitochondrial isoform X4"/>
    <property type="match status" value="1"/>
</dbReference>
<dbReference type="PROSITE" id="PS51620">
    <property type="entry name" value="SAM_TRM61"/>
    <property type="match status" value="1"/>
</dbReference>
<evidence type="ECO:0000313" key="10">
    <source>
        <dbReference type="Proteomes" id="UP000770717"/>
    </source>
</evidence>
<protein>
    <recommendedName>
        <fullName evidence="1">tRNA (adenine(58)-N(1))-methyltransferase</fullName>
        <ecNumber evidence="1">2.1.1.220</ecNumber>
    </recommendedName>
</protein>
<evidence type="ECO:0000256" key="3">
    <source>
        <dbReference type="ARBA" id="ARBA00022679"/>
    </source>
</evidence>
<evidence type="ECO:0000259" key="8">
    <source>
        <dbReference type="Pfam" id="PF08704"/>
    </source>
</evidence>
<dbReference type="GO" id="GO:0030488">
    <property type="term" value="P:tRNA methylation"/>
    <property type="evidence" value="ECO:0007669"/>
    <property type="project" value="InterPro"/>
</dbReference>
<evidence type="ECO:0000256" key="5">
    <source>
        <dbReference type="ARBA" id="ARBA00022694"/>
    </source>
</evidence>
<dbReference type="Pfam" id="PF08704">
    <property type="entry name" value="GCD14"/>
    <property type="match status" value="1"/>
</dbReference>
<evidence type="ECO:0000256" key="4">
    <source>
        <dbReference type="ARBA" id="ARBA00022691"/>
    </source>
</evidence>
<keyword evidence="5" id="KW-0819">tRNA processing</keyword>